<reference evidence="2 3" key="1">
    <citation type="journal article" date="2016" name="Proc. Natl. Acad. Sci. U.S.A.">
        <title>Comparative genomics of biotechnologically important yeasts.</title>
        <authorList>
            <person name="Riley R."/>
            <person name="Haridas S."/>
            <person name="Wolfe K.H."/>
            <person name="Lopes M.R."/>
            <person name="Hittinger C.T."/>
            <person name="Goeker M."/>
            <person name="Salamov A.A."/>
            <person name="Wisecaver J.H."/>
            <person name="Long T.M."/>
            <person name="Calvey C.H."/>
            <person name="Aerts A.L."/>
            <person name="Barry K.W."/>
            <person name="Choi C."/>
            <person name="Clum A."/>
            <person name="Coughlan A.Y."/>
            <person name="Deshpande S."/>
            <person name="Douglass A.P."/>
            <person name="Hanson S.J."/>
            <person name="Klenk H.-P."/>
            <person name="LaButti K.M."/>
            <person name="Lapidus A."/>
            <person name="Lindquist E.A."/>
            <person name="Lipzen A.M."/>
            <person name="Meier-Kolthoff J.P."/>
            <person name="Ohm R.A."/>
            <person name="Otillar R.P."/>
            <person name="Pangilinan J.L."/>
            <person name="Peng Y."/>
            <person name="Rokas A."/>
            <person name="Rosa C.A."/>
            <person name="Scheuner C."/>
            <person name="Sibirny A.A."/>
            <person name="Slot J.C."/>
            <person name="Stielow J.B."/>
            <person name="Sun H."/>
            <person name="Kurtzman C.P."/>
            <person name="Blackwell M."/>
            <person name="Grigoriev I.V."/>
            <person name="Jeffries T.W."/>
        </authorList>
    </citation>
    <scope>NUCLEOTIDE SEQUENCE [LARGE SCALE GENOMIC DNA]</scope>
    <source>
        <strain evidence="2 3">DSM 6958</strain>
    </source>
</reference>
<organism evidence="2 3">
    <name type="scientific">Nadsonia fulvescens var. elongata DSM 6958</name>
    <dbReference type="NCBI Taxonomy" id="857566"/>
    <lineage>
        <taxon>Eukaryota</taxon>
        <taxon>Fungi</taxon>
        <taxon>Dikarya</taxon>
        <taxon>Ascomycota</taxon>
        <taxon>Saccharomycotina</taxon>
        <taxon>Dipodascomycetes</taxon>
        <taxon>Dipodascales</taxon>
        <taxon>Dipodascales incertae sedis</taxon>
        <taxon>Nadsonia</taxon>
    </lineage>
</organism>
<dbReference type="EMBL" id="KV454411">
    <property type="protein sequence ID" value="ODQ64641.1"/>
    <property type="molecule type" value="Genomic_DNA"/>
</dbReference>
<accession>A0A1E3PGW7</accession>
<dbReference type="OrthoDB" id="4084022at2759"/>
<evidence type="ECO:0000256" key="1">
    <source>
        <dbReference type="SAM" id="MobiDB-lite"/>
    </source>
</evidence>
<keyword evidence="3" id="KW-1185">Reference proteome</keyword>
<evidence type="ECO:0000313" key="3">
    <source>
        <dbReference type="Proteomes" id="UP000095009"/>
    </source>
</evidence>
<dbReference type="AlphaFoldDB" id="A0A1E3PGW7"/>
<evidence type="ECO:0008006" key="4">
    <source>
        <dbReference type="Google" id="ProtNLM"/>
    </source>
</evidence>
<gene>
    <name evidence="2" type="ORF">NADFUDRAFT_66723</name>
</gene>
<feature type="region of interest" description="Disordered" evidence="1">
    <location>
        <begin position="147"/>
        <end position="180"/>
    </location>
</feature>
<dbReference type="Pfam" id="PF10175">
    <property type="entry name" value="MPP6"/>
    <property type="match status" value="1"/>
</dbReference>
<dbReference type="Proteomes" id="UP000095009">
    <property type="component" value="Unassembled WGS sequence"/>
</dbReference>
<proteinExistence type="predicted"/>
<evidence type="ECO:0000313" key="2">
    <source>
        <dbReference type="EMBL" id="ODQ64641.1"/>
    </source>
</evidence>
<feature type="compositionally biased region" description="Polar residues" evidence="1">
    <location>
        <begin position="78"/>
        <end position="89"/>
    </location>
</feature>
<name>A0A1E3PGW7_9ASCO</name>
<feature type="compositionally biased region" description="Basic and acidic residues" evidence="1">
    <location>
        <begin position="26"/>
        <end position="43"/>
    </location>
</feature>
<feature type="region of interest" description="Disordered" evidence="1">
    <location>
        <begin position="78"/>
        <end position="128"/>
    </location>
</feature>
<protein>
    <recommendedName>
        <fullName evidence="4">M-phase phosphoprotein 6</fullName>
    </recommendedName>
</protein>
<feature type="region of interest" description="Disordered" evidence="1">
    <location>
        <begin position="26"/>
        <end position="60"/>
    </location>
</feature>
<sequence>MAPPTKPKGLSSAVMNMKFMRTAENKAKNHEEELERKQVDDASRWAWGQPSDTTKKIKSQPKLAQVGYTDIQNIVSSKKSEFSHTNSYEESVVAPPGRRSYGGFNKKFTPTGEANDEEKLTTVNPDDEDEMDIKQKDKLLVKTAIHHGSISGGGSNAANSAKKRVNGQNELKSNKKRKGW</sequence>